<feature type="domain" description="Lpg0393-like VPS9-like" evidence="1">
    <location>
        <begin position="23"/>
        <end position="158"/>
    </location>
</feature>
<evidence type="ECO:0000313" key="3">
    <source>
        <dbReference type="Proteomes" id="UP000044071"/>
    </source>
</evidence>
<organism evidence="2 3">
    <name type="scientific">Legionella massiliensis</name>
    <dbReference type="NCBI Taxonomy" id="1034943"/>
    <lineage>
        <taxon>Bacteria</taxon>
        <taxon>Pseudomonadati</taxon>
        <taxon>Pseudomonadota</taxon>
        <taxon>Gammaproteobacteria</taxon>
        <taxon>Legionellales</taxon>
        <taxon>Legionellaceae</taxon>
        <taxon>Legionella</taxon>
    </lineage>
</organism>
<dbReference type="RefSeq" id="WP_044012156.1">
    <property type="nucleotide sequence ID" value="NZ_CCVW01000004.1"/>
</dbReference>
<gene>
    <name evidence="2" type="ORF">BN59_03307</name>
</gene>
<dbReference type="OrthoDB" id="5634360at2"/>
<dbReference type="STRING" id="1034943.BN59_03307"/>
<keyword evidence="3" id="KW-1185">Reference proteome</keyword>
<evidence type="ECO:0000313" key="2">
    <source>
        <dbReference type="EMBL" id="CDZ78992.1"/>
    </source>
</evidence>
<protein>
    <recommendedName>
        <fullName evidence="1">Lpg0393-like VPS9-like domain-containing protein</fullName>
    </recommendedName>
</protein>
<reference evidence="2 3" key="1">
    <citation type="submission" date="2014-06" db="EMBL/GenBank/DDBJ databases">
        <authorList>
            <person name="Urmite Genomes Urmite Genomes"/>
        </authorList>
    </citation>
    <scope>NUCLEOTIDE SEQUENCE [LARGE SCALE GENOMIC DNA]</scope>
</reference>
<dbReference type="EMBL" id="CCSB01000004">
    <property type="protein sequence ID" value="CDZ78992.1"/>
    <property type="molecule type" value="Genomic_DNA"/>
</dbReference>
<evidence type="ECO:0000259" key="1">
    <source>
        <dbReference type="Pfam" id="PF22035"/>
    </source>
</evidence>
<dbReference type="AlphaFoldDB" id="A0A078L190"/>
<name>A0A078L190_9GAMM</name>
<sequence length="346" mass="38969">MLSFVSYLSKHYRFINGNAMPQAQDYIDALRNHDYFKVLELADFVNNKYAGIKQEGGGEAIGADELVQLTIYELCQTDINAEDIEKIRFLFSYISYHNSLAIGPYGFKAVSFAMPVSFALAAKNAPGFAAAMATVEINNKQEFKNFLKNESPFSTFLNQVNYDNEYGAITSPLSEEALVEYVATMPAESFMVFQTNINALANEDIIVDCPIIKTIETRDTVKNTIDALLRHLETKLASQGVIDAQKSGLSVKQEKLLNRYSAVYDLRDYCKDKLIFSEEDRAKVQGVLSVCLENDPSWFERTLIDKISDVLSLGLKPIYRCFFSVESNYRKTLDDKTQTNIVAPTV</sequence>
<dbReference type="InterPro" id="IPR054178">
    <property type="entry name" value="Lpg0393-like_VPS9"/>
</dbReference>
<dbReference type="Proteomes" id="UP000044071">
    <property type="component" value="Unassembled WGS sequence"/>
</dbReference>
<dbReference type="Pfam" id="PF22035">
    <property type="entry name" value="Lpg0393_VPS9"/>
    <property type="match status" value="1"/>
</dbReference>
<proteinExistence type="predicted"/>
<accession>A0A078L190</accession>
<dbReference type="eggNOG" id="ENOG5032BKK">
    <property type="taxonomic scope" value="Bacteria"/>
</dbReference>